<dbReference type="PROSITE" id="PS50113">
    <property type="entry name" value="PAC"/>
    <property type="match status" value="1"/>
</dbReference>
<dbReference type="EMBL" id="CP139781">
    <property type="protein sequence ID" value="WRQ86451.1"/>
    <property type="molecule type" value="Genomic_DNA"/>
</dbReference>
<dbReference type="CDD" id="cd00082">
    <property type="entry name" value="HisKA"/>
    <property type="match status" value="1"/>
</dbReference>
<dbReference type="Pfam" id="PF02518">
    <property type="entry name" value="HATPase_c"/>
    <property type="match status" value="1"/>
</dbReference>
<dbReference type="InterPro" id="IPR036890">
    <property type="entry name" value="HATPase_C_sf"/>
</dbReference>
<feature type="region of interest" description="Disordered" evidence="5">
    <location>
        <begin position="599"/>
        <end position="634"/>
    </location>
</feature>
<feature type="domain" description="Response regulatory" evidence="8">
    <location>
        <begin position="474"/>
        <end position="595"/>
    </location>
</feature>
<dbReference type="Pfam" id="PF00072">
    <property type="entry name" value="Response_reg"/>
    <property type="match status" value="2"/>
</dbReference>
<gene>
    <name evidence="10" type="ORF">K1X11_016670</name>
</gene>
<dbReference type="InterPro" id="IPR003594">
    <property type="entry name" value="HATPase_dom"/>
</dbReference>
<dbReference type="InterPro" id="IPR011006">
    <property type="entry name" value="CheY-like_superfamily"/>
</dbReference>
<dbReference type="EC" id="2.7.13.3" evidence="2"/>
<evidence type="ECO:0000259" key="9">
    <source>
        <dbReference type="PROSITE" id="PS50113"/>
    </source>
</evidence>
<organism evidence="10 11">
    <name type="scientific">Actomonas aquatica</name>
    <dbReference type="NCBI Taxonomy" id="2866162"/>
    <lineage>
        <taxon>Bacteria</taxon>
        <taxon>Pseudomonadati</taxon>
        <taxon>Verrucomicrobiota</taxon>
        <taxon>Opitutia</taxon>
        <taxon>Opitutales</taxon>
        <taxon>Opitutaceae</taxon>
        <taxon>Actomonas</taxon>
    </lineage>
</organism>
<dbReference type="SMART" id="SM00448">
    <property type="entry name" value="REC"/>
    <property type="match status" value="2"/>
</dbReference>
<evidence type="ECO:0000313" key="11">
    <source>
        <dbReference type="Proteomes" id="UP000738431"/>
    </source>
</evidence>
<dbReference type="Gene3D" id="3.30.565.10">
    <property type="entry name" value="Histidine kinase-like ATPase, C-terminal domain"/>
    <property type="match status" value="1"/>
</dbReference>
<dbReference type="Gene3D" id="3.30.450.20">
    <property type="entry name" value="PAS domain"/>
    <property type="match status" value="1"/>
</dbReference>
<evidence type="ECO:0000259" key="8">
    <source>
        <dbReference type="PROSITE" id="PS50110"/>
    </source>
</evidence>
<feature type="domain" description="Histidine kinase" evidence="7">
    <location>
        <begin position="233"/>
        <end position="454"/>
    </location>
</feature>
<dbReference type="PANTHER" id="PTHR45339:SF5">
    <property type="entry name" value="HISTIDINE KINASE"/>
    <property type="match status" value="1"/>
</dbReference>
<dbReference type="Proteomes" id="UP000738431">
    <property type="component" value="Chromosome"/>
</dbReference>
<dbReference type="SUPFAM" id="SSF47384">
    <property type="entry name" value="Homodimeric domain of signal transducing histidine kinase"/>
    <property type="match status" value="1"/>
</dbReference>
<dbReference type="InterPro" id="IPR013656">
    <property type="entry name" value="PAS_4"/>
</dbReference>
<dbReference type="SMART" id="SM00387">
    <property type="entry name" value="HATPase_c"/>
    <property type="match status" value="1"/>
</dbReference>
<dbReference type="Gene3D" id="1.10.287.130">
    <property type="match status" value="1"/>
</dbReference>
<evidence type="ECO:0000256" key="4">
    <source>
        <dbReference type="PROSITE-ProRule" id="PRU00169"/>
    </source>
</evidence>
<dbReference type="NCBIfam" id="TIGR00229">
    <property type="entry name" value="sensory_box"/>
    <property type="match status" value="1"/>
</dbReference>
<proteinExistence type="predicted"/>
<comment type="catalytic activity">
    <reaction evidence="1">
        <text>ATP + protein L-histidine = ADP + protein N-phospho-L-histidine.</text>
        <dbReference type="EC" id="2.7.13.3"/>
    </reaction>
</comment>
<dbReference type="InterPro" id="IPR035965">
    <property type="entry name" value="PAS-like_dom_sf"/>
</dbReference>
<dbReference type="InterPro" id="IPR005467">
    <property type="entry name" value="His_kinase_dom"/>
</dbReference>
<dbReference type="Pfam" id="PF00512">
    <property type="entry name" value="HisKA"/>
    <property type="match status" value="1"/>
</dbReference>
<feature type="domain" description="Response regulatory" evidence="8">
    <location>
        <begin position="633"/>
        <end position="755"/>
    </location>
</feature>
<dbReference type="InterPro" id="IPR000014">
    <property type="entry name" value="PAS"/>
</dbReference>
<keyword evidence="3 4" id="KW-0597">Phosphoprotein</keyword>
<dbReference type="CDD" id="cd17546">
    <property type="entry name" value="REC_hyHK_CKI1_RcsC-like"/>
    <property type="match status" value="2"/>
</dbReference>
<dbReference type="SUPFAM" id="SSF55874">
    <property type="entry name" value="ATPase domain of HSP90 chaperone/DNA topoisomerase II/histidine kinase"/>
    <property type="match status" value="1"/>
</dbReference>
<dbReference type="InterPro" id="IPR000700">
    <property type="entry name" value="PAS-assoc_C"/>
</dbReference>
<dbReference type="InterPro" id="IPR003661">
    <property type="entry name" value="HisK_dim/P_dom"/>
</dbReference>
<dbReference type="SUPFAM" id="SSF55785">
    <property type="entry name" value="PYP-like sensor domain (PAS domain)"/>
    <property type="match status" value="1"/>
</dbReference>
<evidence type="ECO:0000256" key="2">
    <source>
        <dbReference type="ARBA" id="ARBA00012438"/>
    </source>
</evidence>
<name>A0ABZ1C4N3_9BACT</name>
<feature type="domain" description="PAC" evidence="9">
    <location>
        <begin position="160"/>
        <end position="215"/>
    </location>
</feature>
<dbReference type="PROSITE" id="PS50110">
    <property type="entry name" value="RESPONSE_REGULATORY"/>
    <property type="match status" value="2"/>
</dbReference>
<accession>A0ABZ1C4N3</accession>
<evidence type="ECO:0000259" key="7">
    <source>
        <dbReference type="PROSITE" id="PS50109"/>
    </source>
</evidence>
<dbReference type="InterPro" id="IPR001789">
    <property type="entry name" value="Sig_transdc_resp-reg_receiver"/>
</dbReference>
<dbReference type="PANTHER" id="PTHR45339">
    <property type="entry name" value="HYBRID SIGNAL TRANSDUCTION HISTIDINE KINASE J"/>
    <property type="match status" value="1"/>
</dbReference>
<evidence type="ECO:0000256" key="6">
    <source>
        <dbReference type="SAM" id="Phobius"/>
    </source>
</evidence>
<feature type="transmembrane region" description="Helical" evidence="6">
    <location>
        <begin position="40"/>
        <end position="63"/>
    </location>
</feature>
<dbReference type="PRINTS" id="PR00344">
    <property type="entry name" value="BCTRLSENSOR"/>
</dbReference>
<dbReference type="Pfam" id="PF08448">
    <property type="entry name" value="PAS_4"/>
    <property type="match status" value="1"/>
</dbReference>
<evidence type="ECO:0000256" key="5">
    <source>
        <dbReference type="SAM" id="MobiDB-lite"/>
    </source>
</evidence>
<dbReference type="SUPFAM" id="SSF52172">
    <property type="entry name" value="CheY-like"/>
    <property type="match status" value="2"/>
</dbReference>
<keyword evidence="6" id="KW-0472">Membrane</keyword>
<evidence type="ECO:0000256" key="3">
    <source>
        <dbReference type="ARBA" id="ARBA00022553"/>
    </source>
</evidence>
<keyword evidence="6" id="KW-1133">Transmembrane helix</keyword>
<dbReference type="SMART" id="SM00388">
    <property type="entry name" value="HisKA"/>
    <property type="match status" value="1"/>
</dbReference>
<dbReference type="RefSeq" id="WP_221031373.1">
    <property type="nucleotide sequence ID" value="NZ_CP139781.1"/>
</dbReference>
<dbReference type="PROSITE" id="PS50109">
    <property type="entry name" value="HIS_KIN"/>
    <property type="match status" value="1"/>
</dbReference>
<reference evidence="10 11" key="1">
    <citation type="submission" date="2023-12" db="EMBL/GenBank/DDBJ databases">
        <title>Description of an unclassified Opitutus bacterium of Verrucomicrobiota.</title>
        <authorList>
            <person name="Zhang D.-F."/>
        </authorList>
    </citation>
    <scope>NUCLEOTIDE SEQUENCE [LARGE SCALE GENOMIC DNA]</scope>
    <source>
        <strain evidence="10 11">WL0086</strain>
    </source>
</reference>
<dbReference type="CDD" id="cd16922">
    <property type="entry name" value="HATPase_EvgS-ArcB-TorS-like"/>
    <property type="match status" value="1"/>
</dbReference>
<dbReference type="InterPro" id="IPR004358">
    <property type="entry name" value="Sig_transdc_His_kin-like_C"/>
</dbReference>
<feature type="modified residue" description="4-aspartylphosphate" evidence="4">
    <location>
        <position position="682"/>
    </location>
</feature>
<keyword evidence="6" id="KW-0812">Transmembrane</keyword>
<evidence type="ECO:0000256" key="1">
    <source>
        <dbReference type="ARBA" id="ARBA00000085"/>
    </source>
</evidence>
<sequence length="762" mass="83239">MSATPPAADRARSSLLASALIAAGVGGAVGAVLSGLNQTSAVGIVLTALGSAAVTAAAVVWAVRRDRHTTTATTDNVSEQPTTLTTRERDMLLGLLQHVDDRIYFKDRDSRFVLVSRSLARAFGLKSSFAAIGKTDFDFFDTDHAQRAFDDERRIMETGEAVRGQIEKETWTGGEPTWGLTTKIPLYDDVGNVIGTCGITKDVTQLKKTEEQLGQARDEALKASKAKSEFLANMSHELRTPMNGVIGMSELLLDTDLQPRQREFAETIQSSADALLHVINEILDFSKIESGKLRFETIDFDLVETAESTIDMFIEAASRKGIELACEVPADVPRALRGDPVRLRQILSNLINNAIKFTAQGEVVVRFTAESADDTHVTLGCMVSDTGLGISPEQQAVLFQPFVQADSSTTRRFGGTGLGLAIVRQLVEMMGGAVSLRSRVGEGSTFGFTARFEKQQGPAKTPPALYHRHLFDLRVLIVDDNATNRQILRHQLHAWKIHRDCAENGEEALYQLRQAAAQNRPYHLALLDMQMPNMDGLELAHHIRRDPALADLRLIILSSLNHDYDPDAEAEAQISAHLVKPVKQAQLLDTLVSVLGDLSQPAADAPDDDSASADARRPSSLDTDPTGPTGSLHLALAEDNPVNRRVAVAQLRRLGHRVSVAEDGRELLRLLAGSRHEIVFLDCQMPEMDGYEAAREIRRREADGSATWPTPLHIIAMTAHALHGDRERCLAAGMNDYVAKPVKVAELRKALDTARQASRIHG</sequence>
<evidence type="ECO:0000313" key="10">
    <source>
        <dbReference type="EMBL" id="WRQ86451.1"/>
    </source>
</evidence>
<keyword evidence="11" id="KW-1185">Reference proteome</keyword>
<protein>
    <recommendedName>
        <fullName evidence="2">histidine kinase</fullName>
        <ecNumber evidence="2">2.7.13.3</ecNumber>
    </recommendedName>
</protein>
<dbReference type="Gene3D" id="3.40.50.2300">
    <property type="match status" value="2"/>
</dbReference>
<dbReference type="InterPro" id="IPR036097">
    <property type="entry name" value="HisK_dim/P_sf"/>
</dbReference>
<feature type="modified residue" description="4-aspartylphosphate" evidence="4">
    <location>
        <position position="528"/>
    </location>
</feature>